<evidence type="ECO:0000313" key="3">
    <source>
        <dbReference type="Proteomes" id="UP000530660"/>
    </source>
</evidence>
<protein>
    <submittedName>
        <fullName evidence="2">Uncharacterized protein</fullName>
    </submittedName>
</protein>
<comment type="caution">
    <text evidence="2">The sequence shown here is derived from an EMBL/GenBank/DDBJ whole genome shotgun (WGS) entry which is preliminary data.</text>
</comment>
<gene>
    <name evidence="2" type="ORF">F1559_003714</name>
</gene>
<keyword evidence="1" id="KW-1133">Transmembrane helix</keyword>
<dbReference type="Proteomes" id="UP000530660">
    <property type="component" value="Unassembled WGS sequence"/>
</dbReference>
<proteinExistence type="predicted"/>
<dbReference type="EMBL" id="VWRR01000002">
    <property type="protein sequence ID" value="KAF6004890.1"/>
    <property type="molecule type" value="Genomic_DNA"/>
</dbReference>
<keyword evidence="1" id="KW-0472">Membrane</keyword>
<keyword evidence="3" id="KW-1185">Reference proteome</keyword>
<dbReference type="OrthoDB" id="10550756at2759"/>
<keyword evidence="1" id="KW-0812">Transmembrane</keyword>
<dbReference type="AlphaFoldDB" id="A0A7J7IQ70"/>
<evidence type="ECO:0000313" key="2">
    <source>
        <dbReference type="EMBL" id="KAF6004890.1"/>
    </source>
</evidence>
<organism evidence="2 3">
    <name type="scientific">Cyanidiococcus yangmingshanensis</name>
    <dbReference type="NCBI Taxonomy" id="2690220"/>
    <lineage>
        <taxon>Eukaryota</taxon>
        <taxon>Rhodophyta</taxon>
        <taxon>Bangiophyceae</taxon>
        <taxon>Cyanidiales</taxon>
        <taxon>Cyanidiaceae</taxon>
        <taxon>Cyanidiococcus</taxon>
    </lineage>
</organism>
<accession>A0A7J7IQ70</accession>
<feature type="transmembrane region" description="Helical" evidence="1">
    <location>
        <begin position="60"/>
        <end position="83"/>
    </location>
</feature>
<evidence type="ECO:0000256" key="1">
    <source>
        <dbReference type="SAM" id="Phobius"/>
    </source>
</evidence>
<name>A0A7J7IQ70_9RHOD</name>
<sequence length="312" mass="35777">MRASRLATGFCAYVSQTERALSTKHATLRSSVPASMHSFSNRECKSRCDGVRYVRRRFHLIFRVVWVLLSVAVLVQVCVYELALHARDSLRSDFVVLDLEKDLLFRTRPSIAGRQEITDLSYLRVRSAVLKVGFNHSTVFVLCTSLEACRSTVQDDGEILFFNEKTKLHVRAAYRSASITVRFVLNPVEKGAIHDECRQSDGGWEPATTIYQPLTPFVMKNLAHWTFDLVYPLYATMRMLEKGPLGRLVRLLHPPRIVFDTTSLQRPNRSELGLPTDARRLLRRLGRLSTRMTSRVEFRSLGRILWNDALFS</sequence>
<reference evidence="2 3" key="1">
    <citation type="journal article" date="2020" name="J. Phycol.">
        <title>Comparative genome analysis reveals Cyanidiococcus gen. nov., a new extremophilic red algal genus sister to Cyanidioschyzon (Cyanidioschyzonaceae, Rhodophyta).</title>
        <authorList>
            <person name="Liu S.-L."/>
            <person name="Chiang Y.-R."/>
            <person name="Yoon H.S."/>
            <person name="Fu H.-Y."/>
        </authorList>
    </citation>
    <scope>NUCLEOTIDE SEQUENCE [LARGE SCALE GENOMIC DNA]</scope>
    <source>
        <strain evidence="2 3">THAL066</strain>
    </source>
</reference>